<dbReference type="InterPro" id="IPR000456">
    <property type="entry name" value="Ribosomal_bL17"/>
</dbReference>
<dbReference type="Proteomes" id="UP000257323">
    <property type="component" value="Unassembled WGS sequence"/>
</dbReference>
<organism evidence="6 7">
    <name type="scientific">Candidatus Saccharicenans subterraneus</name>
    <dbReference type="NCBI Taxonomy" id="2508984"/>
    <lineage>
        <taxon>Bacteria</taxon>
        <taxon>Candidatus Aminicenantota</taxon>
        <taxon>Candidatus Aminicenantia</taxon>
        <taxon>Candidatus Aminicenantales</taxon>
        <taxon>Candidatus Saccharicenantaceae</taxon>
        <taxon>Candidatus Saccharicenans</taxon>
    </lineage>
</organism>
<dbReference type="GO" id="GO:0003735">
    <property type="term" value="F:structural constituent of ribosome"/>
    <property type="evidence" value="ECO:0007669"/>
    <property type="project" value="InterPro"/>
</dbReference>
<comment type="similarity">
    <text evidence="1 4 5">Belongs to the bacterial ribosomal protein bL17 family.</text>
</comment>
<dbReference type="FunFam" id="3.90.1030.10:FF:000001">
    <property type="entry name" value="50S ribosomal protein L17"/>
    <property type="match status" value="1"/>
</dbReference>
<name>A0A3E2BM97_9BACT</name>
<dbReference type="InterPro" id="IPR036373">
    <property type="entry name" value="Ribosomal_bL17_sf"/>
</dbReference>
<gene>
    <name evidence="4" type="primary">rplQ</name>
    <name evidence="6" type="ORF">OP8BY_2288</name>
</gene>
<accession>A0A3E2BM97</accession>
<evidence type="ECO:0000256" key="5">
    <source>
        <dbReference type="RuleBase" id="RU000660"/>
    </source>
</evidence>
<dbReference type="EMBL" id="QUAH01000006">
    <property type="protein sequence ID" value="RFT15890.1"/>
    <property type="molecule type" value="Genomic_DNA"/>
</dbReference>
<evidence type="ECO:0000256" key="2">
    <source>
        <dbReference type="ARBA" id="ARBA00022980"/>
    </source>
</evidence>
<evidence type="ECO:0000256" key="1">
    <source>
        <dbReference type="ARBA" id="ARBA00008777"/>
    </source>
</evidence>
<dbReference type="PANTHER" id="PTHR14413:SF16">
    <property type="entry name" value="LARGE RIBOSOMAL SUBUNIT PROTEIN BL17M"/>
    <property type="match status" value="1"/>
</dbReference>
<dbReference type="GO" id="GO:0022625">
    <property type="term" value="C:cytosolic large ribosomal subunit"/>
    <property type="evidence" value="ECO:0007669"/>
    <property type="project" value="TreeGrafter"/>
</dbReference>
<sequence length="136" mass="15363">MRHRVKRYQLRRNTAHRRALLKNLVTSLLEKERIKTTLAKAKAARPVAEKMITLGKKNTLAARRLALAYLTKEAAVQKLFSELGPRFKERPGGYTRVVKLGPRSGDGAPMAMLELLGAEYKKKAKKKEKEKGKPAK</sequence>
<dbReference type="Pfam" id="PF01196">
    <property type="entry name" value="Ribosomal_L17"/>
    <property type="match status" value="1"/>
</dbReference>
<evidence type="ECO:0000313" key="6">
    <source>
        <dbReference type="EMBL" id="RFT15890.1"/>
    </source>
</evidence>
<dbReference type="AlphaFoldDB" id="A0A3E2BM97"/>
<dbReference type="NCBIfam" id="TIGR00059">
    <property type="entry name" value="L17"/>
    <property type="match status" value="1"/>
</dbReference>
<dbReference type="InterPro" id="IPR047859">
    <property type="entry name" value="Ribosomal_bL17_CS"/>
</dbReference>
<dbReference type="GO" id="GO:0006412">
    <property type="term" value="P:translation"/>
    <property type="evidence" value="ECO:0007669"/>
    <property type="project" value="UniProtKB-UniRule"/>
</dbReference>
<evidence type="ECO:0000313" key="7">
    <source>
        <dbReference type="Proteomes" id="UP000257323"/>
    </source>
</evidence>
<keyword evidence="3 4" id="KW-0687">Ribonucleoprotein</keyword>
<evidence type="ECO:0000256" key="4">
    <source>
        <dbReference type="HAMAP-Rule" id="MF_01368"/>
    </source>
</evidence>
<comment type="subunit">
    <text evidence="4">Part of the 50S ribosomal subunit. Contacts protein L32.</text>
</comment>
<comment type="caution">
    <text evidence="6">The sequence shown here is derived from an EMBL/GenBank/DDBJ whole genome shotgun (WGS) entry which is preliminary data.</text>
</comment>
<reference evidence="6 7" key="1">
    <citation type="submission" date="2018-08" db="EMBL/GenBank/DDBJ databases">
        <title>Genome analysis of the thermophilic bacterium of the candidate phylum Aminicenantes from deep subsurface aquifer revealed its physiology and ecological role.</title>
        <authorList>
            <person name="Kadnikov V.V."/>
            <person name="Mardanov A.V."/>
            <person name="Beletsky A.V."/>
            <person name="Karnachuk O.V."/>
            <person name="Ravin N.V."/>
        </authorList>
    </citation>
    <scope>NUCLEOTIDE SEQUENCE [LARGE SCALE GENOMIC DNA]</scope>
    <source>
        <strain evidence="6">BY38</strain>
    </source>
</reference>
<dbReference type="Gene3D" id="3.90.1030.10">
    <property type="entry name" value="Ribosomal protein L17"/>
    <property type="match status" value="1"/>
</dbReference>
<keyword evidence="2 4" id="KW-0689">Ribosomal protein</keyword>
<dbReference type="PANTHER" id="PTHR14413">
    <property type="entry name" value="RIBOSOMAL PROTEIN L17"/>
    <property type="match status" value="1"/>
</dbReference>
<evidence type="ECO:0000256" key="3">
    <source>
        <dbReference type="ARBA" id="ARBA00023274"/>
    </source>
</evidence>
<dbReference type="PROSITE" id="PS01167">
    <property type="entry name" value="RIBOSOMAL_L17"/>
    <property type="match status" value="1"/>
</dbReference>
<dbReference type="HAMAP" id="MF_01368">
    <property type="entry name" value="Ribosomal_bL17"/>
    <property type="match status" value="1"/>
</dbReference>
<protein>
    <recommendedName>
        <fullName evidence="4">Large ribosomal subunit protein bL17</fullName>
    </recommendedName>
</protein>
<proteinExistence type="inferred from homology"/>
<dbReference type="SUPFAM" id="SSF64263">
    <property type="entry name" value="Prokaryotic ribosomal protein L17"/>
    <property type="match status" value="1"/>
</dbReference>